<dbReference type="AlphaFoldDB" id="N4TN85"/>
<protein>
    <submittedName>
        <fullName evidence="1">Uncharacterized protein</fullName>
    </submittedName>
</protein>
<name>N4TN85_FUSC1</name>
<evidence type="ECO:0000313" key="1">
    <source>
        <dbReference type="EMBL" id="ENH65028.1"/>
    </source>
</evidence>
<proteinExistence type="predicted"/>
<dbReference type="HOGENOM" id="CLU_2740059_0_0_1"/>
<evidence type="ECO:0000313" key="2">
    <source>
        <dbReference type="Proteomes" id="UP000016928"/>
    </source>
</evidence>
<organism evidence="1 2">
    <name type="scientific">Fusarium oxysporum f. sp. cubense (strain race 1)</name>
    <name type="common">Panama disease fungus</name>
    <dbReference type="NCBI Taxonomy" id="1229664"/>
    <lineage>
        <taxon>Eukaryota</taxon>
        <taxon>Fungi</taxon>
        <taxon>Dikarya</taxon>
        <taxon>Ascomycota</taxon>
        <taxon>Pezizomycotina</taxon>
        <taxon>Sordariomycetes</taxon>
        <taxon>Hypocreomycetidae</taxon>
        <taxon>Hypocreales</taxon>
        <taxon>Nectriaceae</taxon>
        <taxon>Fusarium</taxon>
        <taxon>Fusarium oxysporum species complex</taxon>
    </lineage>
</organism>
<accession>N4TN85</accession>
<dbReference type="Proteomes" id="UP000016928">
    <property type="component" value="Unassembled WGS sequence"/>
</dbReference>
<gene>
    <name evidence="1" type="ORF">FOC1_g10001310</name>
</gene>
<reference evidence="2" key="1">
    <citation type="submission" date="2012-09" db="EMBL/GenBank/DDBJ databases">
        <title>Genome sequencing and comparative transcriptomics of race 1 and race 4 of banana pathogen: Fusarium oxysporum f. sp. cubense.</title>
        <authorList>
            <person name="Fang X."/>
            <person name="Huang J."/>
        </authorList>
    </citation>
    <scope>NUCLEOTIDE SEQUENCE [LARGE SCALE GENOMIC DNA]</scope>
    <source>
        <strain evidence="2">race 1</strain>
    </source>
</reference>
<dbReference type="VEuPathDB" id="FungiDB:FOC1_g10001310"/>
<reference evidence="2" key="2">
    <citation type="journal article" date="2014" name="PLoS ONE">
        <title>Genome and Transcriptome Analysis of the Fungal Pathogen Fusarium oxysporum f. sp. cubense Causing Banana Vascular Wilt Disease.</title>
        <authorList>
            <person name="Guo L."/>
            <person name="Han L."/>
            <person name="Yang L."/>
            <person name="Zeng H."/>
            <person name="Fan D."/>
            <person name="Zhu Y."/>
            <person name="Feng Y."/>
            <person name="Wang G."/>
            <person name="Peng C."/>
            <person name="Jiang X."/>
            <person name="Zhou D."/>
            <person name="Ni P."/>
            <person name="Liang C."/>
            <person name="Liu L."/>
            <person name="Wang J."/>
            <person name="Mao C."/>
            <person name="Fang X."/>
            <person name="Peng M."/>
            <person name="Huang J."/>
        </authorList>
    </citation>
    <scope>NUCLEOTIDE SEQUENCE [LARGE SCALE GENOMIC DNA]</scope>
    <source>
        <strain evidence="2">race 1</strain>
    </source>
</reference>
<dbReference type="EMBL" id="KB730508">
    <property type="protein sequence ID" value="ENH65028.1"/>
    <property type="molecule type" value="Genomic_DNA"/>
</dbReference>
<sequence>MATSPIDLDGVKAAVGYEYDGTTRFVSRPDSEHLPIRFTLHLDATCALFDVVIPIVERVRARRPLILGIAS</sequence>